<dbReference type="SUPFAM" id="SSF52096">
    <property type="entry name" value="ClpP/crotonase"/>
    <property type="match status" value="1"/>
</dbReference>
<dbReference type="Pfam" id="PF01343">
    <property type="entry name" value="Peptidase_S49"/>
    <property type="match status" value="1"/>
</dbReference>
<protein>
    <submittedName>
        <fullName evidence="13">Probable protease SohB</fullName>
        <ecNumber evidence="13">3.4.21.-</ecNumber>
    </submittedName>
</protein>
<keyword evidence="8 10" id="KW-1133">Transmembrane helix</keyword>
<evidence type="ECO:0000256" key="1">
    <source>
        <dbReference type="ARBA" id="ARBA00004236"/>
    </source>
</evidence>
<dbReference type="GO" id="GO:0004252">
    <property type="term" value="F:serine-type endopeptidase activity"/>
    <property type="evidence" value="ECO:0007669"/>
    <property type="project" value="InterPro"/>
</dbReference>
<keyword evidence="4 13" id="KW-0645">Protease</keyword>
<keyword evidence="3" id="KW-1003">Cell membrane</keyword>
<keyword evidence="6 13" id="KW-0378">Hydrolase</keyword>
<comment type="subcellular location">
    <subcellularLocation>
        <location evidence="1">Cell membrane</location>
    </subcellularLocation>
</comment>
<dbReference type="PANTHER" id="PTHR42987:SF4">
    <property type="entry name" value="PROTEASE SOHB-RELATED"/>
    <property type="match status" value="1"/>
</dbReference>
<dbReference type="InterPro" id="IPR047272">
    <property type="entry name" value="S49_SppA_C"/>
</dbReference>
<keyword evidence="7" id="KW-0720">Serine protease</keyword>
<name>A0A0M6W904_9GAMM</name>
<keyword evidence="5 10" id="KW-0812">Transmembrane</keyword>
<proteinExistence type="inferred from homology"/>
<dbReference type="EMBL" id="CVRF01000003">
    <property type="protein sequence ID" value="CRK85872.1"/>
    <property type="molecule type" value="Genomic_DNA"/>
</dbReference>
<feature type="domain" description="Peptidase S49 N-terminal proteobacteria" evidence="12">
    <location>
        <begin position="3"/>
        <end position="155"/>
    </location>
</feature>
<keyword evidence="14" id="KW-1185">Reference proteome</keyword>
<evidence type="ECO:0000256" key="2">
    <source>
        <dbReference type="ARBA" id="ARBA00008683"/>
    </source>
</evidence>
<feature type="transmembrane region" description="Helical" evidence="10">
    <location>
        <begin position="6"/>
        <end position="32"/>
    </location>
</feature>
<evidence type="ECO:0000313" key="13">
    <source>
        <dbReference type="EMBL" id="CRK85872.1"/>
    </source>
</evidence>
<evidence type="ECO:0000256" key="9">
    <source>
        <dbReference type="ARBA" id="ARBA00023136"/>
    </source>
</evidence>
<evidence type="ECO:0000256" key="8">
    <source>
        <dbReference type="ARBA" id="ARBA00022989"/>
    </source>
</evidence>
<feature type="domain" description="Peptidase S49" evidence="11">
    <location>
        <begin position="159"/>
        <end position="302"/>
    </location>
</feature>
<dbReference type="EC" id="3.4.21.-" evidence="13"/>
<dbReference type="Pfam" id="PF08496">
    <property type="entry name" value="Peptidase_S49_N"/>
    <property type="match status" value="1"/>
</dbReference>
<dbReference type="GO" id="GO:0005886">
    <property type="term" value="C:plasma membrane"/>
    <property type="evidence" value="ECO:0007669"/>
    <property type="project" value="UniProtKB-SubCell"/>
</dbReference>
<dbReference type="Gene3D" id="3.90.226.10">
    <property type="entry name" value="2-enoyl-CoA Hydratase, Chain A, domain 1"/>
    <property type="match status" value="1"/>
</dbReference>
<evidence type="ECO:0000313" key="14">
    <source>
        <dbReference type="Proteomes" id="UP000242301"/>
    </source>
</evidence>
<dbReference type="InterPro" id="IPR013703">
    <property type="entry name" value="Peptidase_S49_N_proteobac"/>
</dbReference>
<dbReference type="Gene3D" id="6.20.330.10">
    <property type="match status" value="1"/>
</dbReference>
<evidence type="ECO:0000256" key="7">
    <source>
        <dbReference type="ARBA" id="ARBA00022825"/>
    </source>
</evidence>
<dbReference type="GO" id="GO:0006508">
    <property type="term" value="P:proteolysis"/>
    <property type="evidence" value="ECO:0007669"/>
    <property type="project" value="UniProtKB-KW"/>
</dbReference>
<evidence type="ECO:0000259" key="11">
    <source>
        <dbReference type="Pfam" id="PF01343"/>
    </source>
</evidence>
<accession>A0A0M6W904</accession>
<dbReference type="InterPro" id="IPR029045">
    <property type="entry name" value="ClpP/crotonase-like_dom_sf"/>
</dbReference>
<evidence type="ECO:0000259" key="12">
    <source>
        <dbReference type="Pfam" id="PF08496"/>
    </source>
</evidence>
<evidence type="ECO:0000256" key="3">
    <source>
        <dbReference type="ARBA" id="ARBA00022475"/>
    </source>
</evidence>
<evidence type="ECO:0000256" key="5">
    <source>
        <dbReference type="ARBA" id="ARBA00022692"/>
    </source>
</evidence>
<evidence type="ECO:0000256" key="10">
    <source>
        <dbReference type="SAM" id="Phobius"/>
    </source>
</evidence>
<dbReference type="CDD" id="cd07023">
    <property type="entry name" value="S49_Sppa_N_C"/>
    <property type="match status" value="1"/>
</dbReference>
<sequence length="337" mass="38344">MEYFSLYILFLSKVFTIIVSVILFVFFIFGLISRRGESKGFLKIIDLSEKYQELQRHMLDIKSDSEKKIWLKIFKKRKKSELKFKKCDIKTNSLIKKPCLYVLDFNGSMDAFEVTSLRKEVTAILSVADKNDEVLLRLESSGGIVSSYGLAASQLLRIKEKKIPLIITVDKIAASGGYMMACVADKIIAAPFSIIGSIGVVAQVPNIHRLLKKHDIDVELHTAGEYKRTLTLLGENTEKNRKKFINDLNLVHELFKQFIYQNRPLLDINSLATGEHWYGTQALDKGLVDEIGVSDDIIVSSIETKKIISVRYILNKKILDKFTDSIMKNINKLLCLL</sequence>
<dbReference type="STRING" id="1715285.SOFFGTOCOR_0464"/>
<comment type="similarity">
    <text evidence="2">Belongs to the peptidase S49 family.</text>
</comment>
<keyword evidence="9 10" id="KW-0472">Membrane</keyword>
<dbReference type="PANTHER" id="PTHR42987">
    <property type="entry name" value="PEPTIDASE S49"/>
    <property type="match status" value="1"/>
</dbReference>
<evidence type="ECO:0000256" key="6">
    <source>
        <dbReference type="ARBA" id="ARBA00022801"/>
    </source>
</evidence>
<reference evidence="14" key="1">
    <citation type="submission" date="2015-05" db="EMBL/GenBank/DDBJ databases">
        <authorList>
            <person name="Manzano-Marin A."/>
        </authorList>
    </citation>
    <scope>NUCLEOTIDE SEQUENCE [LARGE SCALE GENOMIC DNA]</scope>
    <source>
        <strain evidence="14">officinalis</strain>
    </source>
</reference>
<dbReference type="AlphaFoldDB" id="A0A0M6W904"/>
<dbReference type="Proteomes" id="UP000242301">
    <property type="component" value="Unassembled WGS sequence"/>
</dbReference>
<gene>
    <name evidence="13" type="primary">sohB</name>
    <name evidence="13" type="ORF">SOFFGTOCOR_0464</name>
</gene>
<organism evidence="13 14">
    <name type="scientific">Candidatus Providencia siddallii</name>
    <dbReference type="NCBI Taxonomy" id="1715285"/>
    <lineage>
        <taxon>Bacteria</taxon>
        <taxon>Pseudomonadati</taxon>
        <taxon>Pseudomonadota</taxon>
        <taxon>Gammaproteobacteria</taxon>
        <taxon>Enterobacterales</taxon>
        <taxon>Morganellaceae</taxon>
        <taxon>Providencia</taxon>
    </lineage>
</organism>
<dbReference type="InterPro" id="IPR002142">
    <property type="entry name" value="Peptidase_S49"/>
</dbReference>
<dbReference type="NCBIfam" id="NF008745">
    <property type="entry name" value="PRK11778.1"/>
    <property type="match status" value="1"/>
</dbReference>
<evidence type="ECO:0000256" key="4">
    <source>
        <dbReference type="ARBA" id="ARBA00022670"/>
    </source>
</evidence>